<accession>A0A8S5LMF9</accession>
<protein>
    <submittedName>
        <fullName evidence="1">Uncharacterized protein</fullName>
    </submittedName>
</protein>
<proteinExistence type="predicted"/>
<organism evidence="1">
    <name type="scientific">Siphoviridae sp. ct5d86</name>
    <dbReference type="NCBI Taxonomy" id="2827561"/>
    <lineage>
        <taxon>Viruses</taxon>
        <taxon>Duplodnaviria</taxon>
        <taxon>Heunggongvirae</taxon>
        <taxon>Uroviricota</taxon>
        <taxon>Caudoviricetes</taxon>
    </lineage>
</organism>
<dbReference type="EMBL" id="BK015875">
    <property type="protein sequence ID" value="DAD71032.1"/>
    <property type="molecule type" value="Genomic_DNA"/>
</dbReference>
<sequence length="73" mass="8527">MDYPSKGDAYKSFYGEYITILDVYQYHGVVMYLDNCNKTQLIKLEDFMGTVTVTQNGTTRTLPMYTKCKEMCR</sequence>
<name>A0A8S5LMF9_9CAUD</name>
<reference evidence="1" key="1">
    <citation type="journal article" date="2021" name="Proc. Natl. Acad. Sci. U.S.A.">
        <title>A Catalog of Tens of Thousands of Viruses from Human Metagenomes Reveals Hidden Associations with Chronic Diseases.</title>
        <authorList>
            <person name="Tisza M.J."/>
            <person name="Buck C.B."/>
        </authorList>
    </citation>
    <scope>NUCLEOTIDE SEQUENCE</scope>
    <source>
        <strain evidence="1">Ct5d86</strain>
    </source>
</reference>
<evidence type="ECO:0000313" key="1">
    <source>
        <dbReference type="EMBL" id="DAD71032.1"/>
    </source>
</evidence>